<organism evidence="1 2">
    <name type="scientific">Saccharothrix variisporea</name>
    <dbReference type="NCBI Taxonomy" id="543527"/>
    <lineage>
        <taxon>Bacteria</taxon>
        <taxon>Bacillati</taxon>
        <taxon>Actinomycetota</taxon>
        <taxon>Actinomycetes</taxon>
        <taxon>Pseudonocardiales</taxon>
        <taxon>Pseudonocardiaceae</taxon>
        <taxon>Saccharothrix</taxon>
    </lineage>
</organism>
<evidence type="ECO:0000313" key="2">
    <source>
        <dbReference type="Proteomes" id="UP000272729"/>
    </source>
</evidence>
<dbReference type="Proteomes" id="UP000272729">
    <property type="component" value="Unassembled WGS sequence"/>
</dbReference>
<reference evidence="1 2" key="1">
    <citation type="submission" date="2018-10" db="EMBL/GenBank/DDBJ databases">
        <title>Sequencing the genomes of 1000 actinobacteria strains.</title>
        <authorList>
            <person name="Klenk H.-P."/>
        </authorList>
    </citation>
    <scope>NUCLEOTIDE SEQUENCE [LARGE SCALE GENOMIC DNA]</scope>
    <source>
        <strain evidence="1 2">DSM 43911</strain>
    </source>
</reference>
<sequence>MTRPLVLLAPSYGNPRTIKRFQETIENEVEFASARLGHLLEPAHLDGLRALHPSGFARFWGATAKHDADMDRLTIGDIVVLVGGKKVRAAGEIGFRFRNPAFADELWDQYEDGQSFVNVYTVTNLQWIDRPIEDLWAVDGFRPKDFVYGQRLLQDERAGRVLRAFGVRYSLAEATLEARLNEASRVLGGSKVIPVENTGTSPVVQRITARVIAAERVEAQLVQRYRAFHSASGFTSFRTPAGHRADLYLEEDGWVEIVEAKSLADHDKVREAAAQLLDYAAQSPKPVTRLTALFPERPADGSVRYLHRLGIDCVHHRPDGLFVREDADDVRRQHMLPVWHGPA</sequence>
<comment type="caution">
    <text evidence="1">The sequence shown here is derived from an EMBL/GenBank/DDBJ whole genome shotgun (WGS) entry which is preliminary data.</text>
</comment>
<dbReference type="EMBL" id="RBXR01000001">
    <property type="protein sequence ID" value="RKT70305.1"/>
    <property type="molecule type" value="Genomic_DNA"/>
</dbReference>
<dbReference type="AlphaFoldDB" id="A0A495XB22"/>
<accession>A0A495XB22</accession>
<dbReference type="RefSeq" id="WP_147459293.1">
    <property type="nucleotide sequence ID" value="NZ_JBIUBA010000005.1"/>
</dbReference>
<name>A0A495XB22_9PSEU</name>
<dbReference type="OrthoDB" id="3650427at2"/>
<proteinExistence type="predicted"/>
<evidence type="ECO:0000313" key="1">
    <source>
        <dbReference type="EMBL" id="RKT70305.1"/>
    </source>
</evidence>
<gene>
    <name evidence="1" type="ORF">DFJ66_3564</name>
</gene>
<keyword evidence="2" id="KW-1185">Reference proteome</keyword>
<protein>
    <submittedName>
        <fullName evidence="1">Uncharacterized protein</fullName>
    </submittedName>
</protein>